<dbReference type="STRING" id="339860.Msp_1113"/>
<protein>
    <submittedName>
        <fullName evidence="6">Conserved hypothetical membrane-spanning protein</fullName>
    </submittedName>
</protein>
<dbReference type="PANTHER" id="PTHR33514">
    <property type="entry name" value="PROTEIN ABCI12, CHLOROPLASTIC"/>
    <property type="match status" value="1"/>
</dbReference>
<feature type="transmembrane region" description="Helical" evidence="5">
    <location>
        <begin position="60"/>
        <end position="77"/>
    </location>
</feature>
<keyword evidence="4 5" id="KW-0472">Membrane</keyword>
<feature type="transmembrane region" description="Helical" evidence="5">
    <location>
        <begin position="226"/>
        <end position="247"/>
    </location>
</feature>
<dbReference type="KEGG" id="mst:Msp_1113"/>
<dbReference type="Pfam" id="PF02361">
    <property type="entry name" value="CbiQ"/>
    <property type="match status" value="1"/>
</dbReference>
<dbReference type="AlphaFoldDB" id="Q2NFA7"/>
<dbReference type="TCDB" id="3.A.1.32.2">
    <property type="family name" value="the atp-binding cassette (abc) superfamily"/>
</dbReference>
<dbReference type="InterPro" id="IPR003339">
    <property type="entry name" value="ABC/ECF_trnsptr_transmembrane"/>
</dbReference>
<dbReference type="Proteomes" id="UP000001931">
    <property type="component" value="Chromosome"/>
</dbReference>
<dbReference type="GO" id="GO:0005886">
    <property type="term" value="C:plasma membrane"/>
    <property type="evidence" value="ECO:0007669"/>
    <property type="project" value="UniProtKB-ARBA"/>
</dbReference>
<evidence type="ECO:0000256" key="4">
    <source>
        <dbReference type="ARBA" id="ARBA00023136"/>
    </source>
</evidence>
<dbReference type="CDD" id="cd16914">
    <property type="entry name" value="EcfT"/>
    <property type="match status" value="1"/>
</dbReference>
<feature type="transmembrane region" description="Helical" evidence="5">
    <location>
        <begin position="36"/>
        <end position="53"/>
    </location>
</feature>
<organism evidence="6 7">
    <name type="scientific">Methanosphaera stadtmanae (strain ATCC 43021 / DSM 3091 / JCM 11832 / MCB-3)</name>
    <dbReference type="NCBI Taxonomy" id="339860"/>
    <lineage>
        <taxon>Archaea</taxon>
        <taxon>Methanobacteriati</taxon>
        <taxon>Methanobacteriota</taxon>
        <taxon>Methanomada group</taxon>
        <taxon>Methanobacteria</taxon>
        <taxon>Methanobacteriales</taxon>
        <taxon>Methanobacteriaceae</taxon>
        <taxon>Methanosphaera</taxon>
    </lineage>
</organism>
<dbReference type="HOGENOM" id="CLU_064704_0_1_2"/>
<comment type="subcellular location">
    <subcellularLocation>
        <location evidence="1">Membrane</location>
        <topology evidence="1">Multi-pass membrane protein</topology>
    </subcellularLocation>
</comment>
<sequence>MDRKKMKITRIHPAIFIVYFLILIIFAFLFNNPYYVITYGILILTLIALQGSISEIKSTTKVFLPVILFITLLNTIFTHVGDTHIYIFGSYYVTFEALVYGVIMAVTFFLVTLTFIAYNTYVSYQDMLYVFSKKYPNLSMIIIMSLRFVPLIQKRSNELLELSKLKNRNEDLKFTEKTSELIQNLGLVVSWSLEEAMQSASSMKSRGYNITKRTSYLRYDFNKIDVLLTVLILVTATISVYGLYNGVGSIMIYPKFTFTFSQTPFNIYYFAYVVLLLPFIIIEIWERILWHS</sequence>
<feature type="transmembrane region" description="Helical" evidence="5">
    <location>
        <begin position="267"/>
        <end position="285"/>
    </location>
</feature>
<evidence type="ECO:0000313" key="7">
    <source>
        <dbReference type="Proteomes" id="UP000001931"/>
    </source>
</evidence>
<keyword evidence="7" id="KW-1185">Reference proteome</keyword>
<reference evidence="6 7" key="1">
    <citation type="journal article" date="2006" name="J. Bacteriol.">
        <title>The genome sequence of Methanosphaera stadtmanae reveals why this human intestinal archaeon is restricted to methanol and H2 for methane formation and ATP synthesis.</title>
        <authorList>
            <person name="Fricke W.F."/>
            <person name="Seedorf H."/>
            <person name="Henne A."/>
            <person name="Kruer M."/>
            <person name="Liesegang H."/>
            <person name="Hedderich R."/>
            <person name="Gottschalk G."/>
            <person name="Thauer R.K."/>
        </authorList>
    </citation>
    <scope>NUCLEOTIDE SEQUENCE [LARGE SCALE GENOMIC DNA]</scope>
    <source>
        <strain evidence="7">ATCC 43021 / DSM 3091 / JCM 11832 / MCB-3</strain>
    </source>
</reference>
<proteinExistence type="predicted"/>
<keyword evidence="2 5" id="KW-0812">Transmembrane</keyword>
<evidence type="ECO:0000256" key="3">
    <source>
        <dbReference type="ARBA" id="ARBA00022989"/>
    </source>
</evidence>
<dbReference type="EMBL" id="CP000102">
    <property type="protein sequence ID" value="ABC57496.1"/>
    <property type="molecule type" value="Genomic_DNA"/>
</dbReference>
<name>Q2NFA7_METST</name>
<gene>
    <name evidence="6" type="ordered locus">Msp_1113</name>
</gene>
<feature type="transmembrane region" description="Helical" evidence="5">
    <location>
        <begin position="12"/>
        <end position="30"/>
    </location>
</feature>
<evidence type="ECO:0000256" key="2">
    <source>
        <dbReference type="ARBA" id="ARBA00022692"/>
    </source>
</evidence>
<evidence type="ECO:0000256" key="5">
    <source>
        <dbReference type="SAM" id="Phobius"/>
    </source>
</evidence>
<dbReference type="PANTHER" id="PTHR33514:SF13">
    <property type="entry name" value="PROTEIN ABCI12, CHLOROPLASTIC"/>
    <property type="match status" value="1"/>
</dbReference>
<feature type="transmembrane region" description="Helical" evidence="5">
    <location>
        <begin position="97"/>
        <end position="118"/>
    </location>
</feature>
<evidence type="ECO:0000256" key="1">
    <source>
        <dbReference type="ARBA" id="ARBA00004141"/>
    </source>
</evidence>
<keyword evidence="3 5" id="KW-1133">Transmembrane helix</keyword>
<accession>Q2NFA7</accession>
<dbReference type="eggNOG" id="arCOG02250">
    <property type="taxonomic scope" value="Archaea"/>
</dbReference>
<evidence type="ECO:0000313" key="6">
    <source>
        <dbReference type="EMBL" id="ABC57496.1"/>
    </source>
</evidence>